<name>A0ACB8UQH0_9EURO</name>
<organism evidence="1">
    <name type="scientific">Ophidiomyces ophidiicola</name>
    <dbReference type="NCBI Taxonomy" id="1387563"/>
    <lineage>
        <taxon>Eukaryota</taxon>
        <taxon>Fungi</taxon>
        <taxon>Dikarya</taxon>
        <taxon>Ascomycota</taxon>
        <taxon>Pezizomycotina</taxon>
        <taxon>Eurotiomycetes</taxon>
        <taxon>Eurotiomycetidae</taxon>
        <taxon>Onygenales</taxon>
        <taxon>Onygenaceae</taxon>
        <taxon>Ophidiomyces</taxon>
    </lineage>
</organism>
<sequence length="541" mass="58491">MSPASLETWALPRLAKLLPLDDDSLKQIITYTATLSKEESADHLRNLLDDSAASLEFISGFNSRRGGEQAQTQAGPQRQPQTRTQTGRSGNGSNASNTGPRNSKKQKNSIHTPAAVRRPDGHGNVGGGYVKSRQAEDYIPGAPSQPQISPSPATSAQQQSSSGKKAGKAPPSASGQLISEYLPNVRSKKAKATGVNAVSRGGNTQSTKATGAVGASTTTSNISDLTAAIAALEVSTNPKDRKQRKCNCSATIHPLFTPAPNCLYCGKIICALEGLQPCSFCGTPLLSTTEMQDMIQELRTERGNEKMRAHNESHQRDSGSGPMPVDSSNSPTANSKLEAAKAHRDKLLAFQSQNAQRTRIVDEAADFDIPTSASTQWMTPAQRALALKKQQRLLREMEEKNRPEWEKKSVVLSLDIKKGKVVRTFEKIETPRTPDAELEEEVDEWNEAEGAGLSEKGSNGTFSRNPLLKGAGLVRPVWKPAASKNSGDDGSGSSQTTKREQRQAWRRVQDDNEDNEKWILDGGLRGHGDNDNALRCNELMS</sequence>
<evidence type="ECO:0000313" key="1">
    <source>
        <dbReference type="EMBL" id="KAI2382103.1"/>
    </source>
</evidence>
<gene>
    <name evidence="1" type="ORF">LOY88_006305</name>
</gene>
<proteinExistence type="predicted"/>
<protein>
    <submittedName>
        <fullName evidence="1">Uncharacterized protein</fullName>
    </submittedName>
</protein>
<dbReference type="EMBL" id="JALBCA010000144">
    <property type="protein sequence ID" value="KAI2382103.1"/>
    <property type="molecule type" value="Genomic_DNA"/>
</dbReference>
<reference evidence="1" key="1">
    <citation type="journal article" date="2022" name="bioRxiv">
        <title>Population genetic analysis of Ophidiomyces ophidiicola, the causative agent of snake fungal disease, indicates recent introductions to the USA.</title>
        <authorList>
            <person name="Ladner J.T."/>
            <person name="Palmer J.M."/>
            <person name="Ettinger C.L."/>
            <person name="Stajich J.E."/>
            <person name="Farrell T.M."/>
            <person name="Glorioso B.M."/>
            <person name="Lawson B."/>
            <person name="Price S.J."/>
            <person name="Stengle A.G."/>
            <person name="Grear D.A."/>
            <person name="Lorch J.M."/>
        </authorList>
    </citation>
    <scope>NUCLEOTIDE SEQUENCE</scope>
    <source>
        <strain evidence="1">NWHC 24266-5</strain>
    </source>
</reference>
<accession>A0ACB8UQH0</accession>
<comment type="caution">
    <text evidence="1">The sequence shown here is derived from an EMBL/GenBank/DDBJ whole genome shotgun (WGS) entry which is preliminary data.</text>
</comment>